<keyword evidence="4" id="KW-1185">Reference proteome</keyword>
<comment type="caution">
    <text evidence="3">The sequence shown here is derived from an EMBL/GenBank/DDBJ whole genome shotgun (WGS) entry which is preliminary data.</text>
</comment>
<dbReference type="EMBL" id="JACJFM010000056">
    <property type="protein sequence ID" value="MBB1489468.1"/>
    <property type="molecule type" value="Genomic_DNA"/>
</dbReference>
<feature type="transmembrane region" description="Helical" evidence="2">
    <location>
        <begin position="53"/>
        <end position="76"/>
    </location>
</feature>
<keyword evidence="2" id="KW-0812">Transmembrane</keyword>
<accession>A0A839IWY7</accession>
<protein>
    <submittedName>
        <fullName evidence="3">Uncharacterized protein</fullName>
    </submittedName>
</protein>
<reference evidence="3 4" key="1">
    <citation type="submission" date="2020-08" db="EMBL/GenBank/DDBJ databases">
        <title>Oceanospirillum sp. nov. isolated from marine sediment.</title>
        <authorList>
            <person name="Ji X."/>
        </authorList>
    </citation>
    <scope>NUCLEOTIDE SEQUENCE [LARGE SCALE GENOMIC DNA]</scope>
    <source>
        <strain evidence="3 4">D5</strain>
    </source>
</reference>
<dbReference type="Proteomes" id="UP000565262">
    <property type="component" value="Unassembled WGS sequence"/>
</dbReference>
<organism evidence="3 4">
    <name type="scientific">Oceanospirillum sediminis</name>
    <dbReference type="NCBI Taxonomy" id="2760088"/>
    <lineage>
        <taxon>Bacteria</taxon>
        <taxon>Pseudomonadati</taxon>
        <taxon>Pseudomonadota</taxon>
        <taxon>Gammaproteobacteria</taxon>
        <taxon>Oceanospirillales</taxon>
        <taxon>Oceanospirillaceae</taxon>
        <taxon>Oceanospirillum</taxon>
    </lineage>
</organism>
<evidence type="ECO:0000256" key="2">
    <source>
        <dbReference type="SAM" id="Phobius"/>
    </source>
</evidence>
<evidence type="ECO:0000256" key="1">
    <source>
        <dbReference type="SAM" id="MobiDB-lite"/>
    </source>
</evidence>
<sequence>MTPFVPESAQGSSLKHPPSERSPFQNSGPMAFSLPHAVIIAGAGLGSHFQHELLLQLAAMQIGLFALFSLGILLVPMKYLCKHLDQPFTQADRSDWTILTVMVLLLLEWYLGVAVMVFSVIAGFILKGTLSHAMKPRLKDNWLEDSLKTSSNRQSDSDSDTAQ</sequence>
<gene>
    <name evidence="3" type="ORF">H4O21_22930</name>
</gene>
<name>A0A839IWY7_9GAMM</name>
<dbReference type="AlphaFoldDB" id="A0A839IWY7"/>
<proteinExistence type="predicted"/>
<keyword evidence="2" id="KW-0472">Membrane</keyword>
<dbReference type="RefSeq" id="WP_182811783.1">
    <property type="nucleotide sequence ID" value="NZ_JACJFM010000056.1"/>
</dbReference>
<keyword evidence="2" id="KW-1133">Transmembrane helix</keyword>
<feature type="transmembrane region" description="Helical" evidence="2">
    <location>
        <begin position="96"/>
        <end position="126"/>
    </location>
</feature>
<feature type="region of interest" description="Disordered" evidence="1">
    <location>
        <begin position="1"/>
        <end position="25"/>
    </location>
</feature>
<evidence type="ECO:0000313" key="4">
    <source>
        <dbReference type="Proteomes" id="UP000565262"/>
    </source>
</evidence>
<evidence type="ECO:0000313" key="3">
    <source>
        <dbReference type="EMBL" id="MBB1489468.1"/>
    </source>
</evidence>